<gene>
    <name evidence="1" type="ORF">GCM10017600_54790</name>
</gene>
<keyword evidence="2" id="KW-1185">Reference proteome</keyword>
<comment type="caution">
    <text evidence="1">The sequence shown here is derived from an EMBL/GenBank/DDBJ whole genome shotgun (WGS) entry which is preliminary data.</text>
</comment>
<evidence type="ECO:0000313" key="1">
    <source>
        <dbReference type="EMBL" id="GLK12071.1"/>
    </source>
</evidence>
<sequence length="55" mass="5389">MTVGDVAAGGTAVWGMAALTLQIAPPRPAHGVTRDSLTVQITPASSVGRPGPPPG</sequence>
<name>A0A9W6MFB0_9ACTN</name>
<organism evidence="1 2">
    <name type="scientific">Streptosporangium carneum</name>
    <dbReference type="NCBI Taxonomy" id="47481"/>
    <lineage>
        <taxon>Bacteria</taxon>
        <taxon>Bacillati</taxon>
        <taxon>Actinomycetota</taxon>
        <taxon>Actinomycetes</taxon>
        <taxon>Streptosporangiales</taxon>
        <taxon>Streptosporangiaceae</taxon>
        <taxon>Streptosporangium</taxon>
    </lineage>
</organism>
<dbReference type="AlphaFoldDB" id="A0A9W6MFB0"/>
<proteinExistence type="predicted"/>
<evidence type="ECO:0000313" key="2">
    <source>
        <dbReference type="Proteomes" id="UP001143474"/>
    </source>
</evidence>
<dbReference type="EMBL" id="BSEV01000014">
    <property type="protein sequence ID" value="GLK12071.1"/>
    <property type="molecule type" value="Genomic_DNA"/>
</dbReference>
<dbReference type="RefSeq" id="WP_271220412.1">
    <property type="nucleotide sequence ID" value="NZ_BAAAVD010000053.1"/>
</dbReference>
<reference evidence="1" key="1">
    <citation type="journal article" date="2014" name="Int. J. Syst. Evol. Microbiol.">
        <title>Complete genome sequence of Corynebacterium casei LMG S-19264T (=DSM 44701T), isolated from a smear-ripened cheese.</title>
        <authorList>
            <consortium name="US DOE Joint Genome Institute (JGI-PGF)"/>
            <person name="Walter F."/>
            <person name="Albersmeier A."/>
            <person name="Kalinowski J."/>
            <person name="Ruckert C."/>
        </authorList>
    </citation>
    <scope>NUCLEOTIDE SEQUENCE</scope>
    <source>
        <strain evidence="1">VKM Ac-2007</strain>
    </source>
</reference>
<protein>
    <submittedName>
        <fullName evidence="1">Uncharacterized protein</fullName>
    </submittedName>
</protein>
<reference evidence="1" key="2">
    <citation type="submission" date="2023-01" db="EMBL/GenBank/DDBJ databases">
        <authorList>
            <person name="Sun Q."/>
            <person name="Evtushenko L."/>
        </authorList>
    </citation>
    <scope>NUCLEOTIDE SEQUENCE</scope>
    <source>
        <strain evidence="1">VKM Ac-2007</strain>
    </source>
</reference>
<accession>A0A9W6MFB0</accession>
<dbReference type="Proteomes" id="UP001143474">
    <property type="component" value="Unassembled WGS sequence"/>
</dbReference>